<sequence>MTSRHPAFGIGLAAFGALVLSPDALFMRLSGMDGMQMVSWRGTSMGALFLIAWALTSRNRARDIAMLGTGAGLTIVGAQVLNAMLFPTGIALAPVAVMLIGVATAPVWSALLSRFLYGETTGRATWITIGLVLAGIAIAVTGKGDLAVSPGAALGALCGVGVAFVLALNFTTLRFHGEVPILLAMGLGALCAGMIGISVTGPAQMPVGNVPAILLTALLILPISFFSLSLASRYTAAANVSLLMLLETVLGPLWVWIGTGEAPTSRMLTGGAIVVGALAIYLARPKRRARM</sequence>
<feature type="transmembrane region" description="Helical" evidence="1">
    <location>
        <begin position="181"/>
        <end position="200"/>
    </location>
</feature>
<evidence type="ECO:0000256" key="1">
    <source>
        <dbReference type="SAM" id="Phobius"/>
    </source>
</evidence>
<gene>
    <name evidence="3" type="ORF">SAMN05421853_103330</name>
</gene>
<dbReference type="EMBL" id="FOXV01000003">
    <property type="protein sequence ID" value="SFQ30168.1"/>
    <property type="molecule type" value="Genomic_DNA"/>
</dbReference>
<dbReference type="GO" id="GO:0016020">
    <property type="term" value="C:membrane"/>
    <property type="evidence" value="ECO:0007669"/>
    <property type="project" value="InterPro"/>
</dbReference>
<dbReference type="STRING" id="93684.SAMN05421853_103330"/>
<dbReference type="InterPro" id="IPR000620">
    <property type="entry name" value="EamA_dom"/>
</dbReference>
<accession>A0A1I5XDX6</accession>
<feature type="transmembrane region" description="Helical" evidence="1">
    <location>
        <begin position="91"/>
        <end position="112"/>
    </location>
</feature>
<dbReference type="Pfam" id="PF00892">
    <property type="entry name" value="EamA"/>
    <property type="match status" value="1"/>
</dbReference>
<feature type="transmembrane region" description="Helical" evidence="1">
    <location>
        <begin position="238"/>
        <end position="257"/>
    </location>
</feature>
<dbReference type="AlphaFoldDB" id="A0A1I5XDX6"/>
<evidence type="ECO:0000259" key="2">
    <source>
        <dbReference type="Pfam" id="PF00892"/>
    </source>
</evidence>
<evidence type="ECO:0000313" key="3">
    <source>
        <dbReference type="EMBL" id="SFQ30168.1"/>
    </source>
</evidence>
<keyword evidence="1" id="KW-1133">Transmembrane helix</keyword>
<protein>
    <submittedName>
        <fullName evidence="3">EamA-like transporter family protein</fullName>
    </submittedName>
</protein>
<dbReference type="SUPFAM" id="SSF103481">
    <property type="entry name" value="Multidrug resistance efflux transporter EmrE"/>
    <property type="match status" value="2"/>
</dbReference>
<keyword evidence="4" id="KW-1185">Reference proteome</keyword>
<evidence type="ECO:0000313" key="4">
    <source>
        <dbReference type="Proteomes" id="UP000243106"/>
    </source>
</evidence>
<feature type="domain" description="EamA" evidence="2">
    <location>
        <begin position="8"/>
        <end position="140"/>
    </location>
</feature>
<dbReference type="RefSeq" id="WP_093010029.1">
    <property type="nucleotide sequence ID" value="NZ_FOXV01000003.1"/>
</dbReference>
<dbReference type="PANTHER" id="PTHR22911">
    <property type="entry name" value="ACYL-MALONYL CONDENSING ENZYME-RELATED"/>
    <property type="match status" value="1"/>
</dbReference>
<feature type="transmembrane region" description="Helical" evidence="1">
    <location>
        <begin position="124"/>
        <end position="142"/>
    </location>
</feature>
<reference evidence="4" key="1">
    <citation type="submission" date="2016-10" db="EMBL/GenBank/DDBJ databases">
        <authorList>
            <person name="Varghese N."/>
            <person name="Submissions S."/>
        </authorList>
    </citation>
    <scope>NUCLEOTIDE SEQUENCE [LARGE SCALE GENOMIC DNA]</scope>
    <source>
        <strain evidence="4">JCM 10271</strain>
    </source>
</reference>
<dbReference type="PANTHER" id="PTHR22911:SF137">
    <property type="entry name" value="SOLUTE CARRIER FAMILY 35 MEMBER G2-RELATED"/>
    <property type="match status" value="1"/>
</dbReference>
<feature type="transmembrane region" description="Helical" evidence="1">
    <location>
        <begin position="64"/>
        <end position="85"/>
    </location>
</feature>
<name>A0A1I5XDX6_9RHOB</name>
<keyword evidence="1" id="KW-0472">Membrane</keyword>
<proteinExistence type="predicted"/>
<keyword evidence="1" id="KW-0812">Transmembrane</keyword>
<feature type="transmembrane region" description="Helical" evidence="1">
    <location>
        <begin position="263"/>
        <end position="283"/>
    </location>
</feature>
<organism evidence="3 4">
    <name type="scientific">Roseivivax halotolerans</name>
    <dbReference type="NCBI Taxonomy" id="93684"/>
    <lineage>
        <taxon>Bacteria</taxon>
        <taxon>Pseudomonadati</taxon>
        <taxon>Pseudomonadota</taxon>
        <taxon>Alphaproteobacteria</taxon>
        <taxon>Rhodobacterales</taxon>
        <taxon>Roseobacteraceae</taxon>
        <taxon>Roseivivax</taxon>
    </lineage>
</organism>
<feature type="transmembrane region" description="Helical" evidence="1">
    <location>
        <begin position="148"/>
        <end position="169"/>
    </location>
</feature>
<feature type="transmembrane region" description="Helical" evidence="1">
    <location>
        <begin position="212"/>
        <end position="231"/>
    </location>
</feature>
<feature type="transmembrane region" description="Helical" evidence="1">
    <location>
        <begin position="38"/>
        <end position="57"/>
    </location>
</feature>
<dbReference type="Proteomes" id="UP000243106">
    <property type="component" value="Unassembled WGS sequence"/>
</dbReference>
<dbReference type="InterPro" id="IPR037185">
    <property type="entry name" value="EmrE-like"/>
</dbReference>